<keyword evidence="12" id="KW-0472">Membrane</keyword>
<dbReference type="Proteomes" id="UP000257039">
    <property type="component" value="Unassembled WGS sequence"/>
</dbReference>
<evidence type="ECO:0000256" key="13">
    <source>
        <dbReference type="PROSITE-ProRule" id="PRU00169"/>
    </source>
</evidence>
<dbReference type="PROSITE" id="PS50109">
    <property type="entry name" value="HIS_KIN"/>
    <property type="match status" value="1"/>
</dbReference>
<dbReference type="PRINTS" id="PR00344">
    <property type="entry name" value="BCTRLSENSOR"/>
</dbReference>
<comment type="subcellular location">
    <subcellularLocation>
        <location evidence="2">Membrane</location>
    </subcellularLocation>
</comment>
<keyword evidence="11" id="KW-0902">Two-component regulatory system</keyword>
<comment type="caution">
    <text evidence="17">The sequence shown here is derived from an EMBL/GenBank/DDBJ whole genome shotgun (WGS) entry which is preliminary data.</text>
</comment>
<evidence type="ECO:0000256" key="1">
    <source>
        <dbReference type="ARBA" id="ARBA00000085"/>
    </source>
</evidence>
<dbReference type="AlphaFoldDB" id="A0A4P9VR98"/>
<keyword evidence="6" id="KW-0812">Transmembrane</keyword>
<dbReference type="Gene3D" id="3.30.565.10">
    <property type="entry name" value="Histidine kinase-like ATPase, C-terminal domain"/>
    <property type="match status" value="1"/>
</dbReference>
<dbReference type="SUPFAM" id="SSF55874">
    <property type="entry name" value="ATPase domain of HSP90 chaperone/DNA topoisomerase II/histidine kinase"/>
    <property type="match status" value="1"/>
</dbReference>
<keyword evidence="10" id="KW-1133">Transmembrane helix</keyword>
<protein>
    <recommendedName>
        <fullName evidence="3">histidine kinase</fullName>
        <ecNumber evidence="3">2.7.13.3</ecNumber>
    </recommendedName>
</protein>
<keyword evidence="5" id="KW-0808">Transferase</keyword>
<keyword evidence="7" id="KW-0547">Nucleotide-binding</keyword>
<evidence type="ECO:0000256" key="4">
    <source>
        <dbReference type="ARBA" id="ARBA00022553"/>
    </source>
</evidence>
<keyword evidence="14" id="KW-0175">Coiled coil</keyword>
<dbReference type="Gene3D" id="6.10.340.10">
    <property type="match status" value="1"/>
</dbReference>
<dbReference type="SMART" id="SM00448">
    <property type="entry name" value="REC"/>
    <property type="match status" value="1"/>
</dbReference>
<dbReference type="InterPro" id="IPR011006">
    <property type="entry name" value="CheY-like_superfamily"/>
</dbReference>
<dbReference type="Gene3D" id="1.10.287.130">
    <property type="match status" value="1"/>
</dbReference>
<evidence type="ECO:0000256" key="2">
    <source>
        <dbReference type="ARBA" id="ARBA00004370"/>
    </source>
</evidence>
<evidence type="ECO:0000259" key="16">
    <source>
        <dbReference type="PROSITE" id="PS50110"/>
    </source>
</evidence>
<dbReference type="SMART" id="SM00387">
    <property type="entry name" value="HATPase_c"/>
    <property type="match status" value="1"/>
</dbReference>
<dbReference type="InterPro" id="IPR005467">
    <property type="entry name" value="His_kinase_dom"/>
</dbReference>
<proteinExistence type="predicted"/>
<dbReference type="Pfam" id="PF00512">
    <property type="entry name" value="HisKA"/>
    <property type="match status" value="1"/>
</dbReference>
<evidence type="ECO:0000256" key="7">
    <source>
        <dbReference type="ARBA" id="ARBA00022741"/>
    </source>
</evidence>
<dbReference type="Gene3D" id="3.40.50.2300">
    <property type="match status" value="1"/>
</dbReference>
<feature type="domain" description="Response regulatory" evidence="16">
    <location>
        <begin position="669"/>
        <end position="785"/>
    </location>
</feature>
<dbReference type="FunFam" id="3.30.565.10:FF:000010">
    <property type="entry name" value="Sensor histidine kinase RcsC"/>
    <property type="match status" value="1"/>
</dbReference>
<comment type="catalytic activity">
    <reaction evidence="1">
        <text>ATP + protein L-histidine = ADP + protein N-phospho-L-histidine.</text>
        <dbReference type="EC" id="2.7.13.3"/>
    </reaction>
</comment>
<dbReference type="CDD" id="cd17546">
    <property type="entry name" value="REC_hyHK_CKI1_RcsC-like"/>
    <property type="match status" value="1"/>
</dbReference>
<evidence type="ECO:0000256" key="14">
    <source>
        <dbReference type="SAM" id="Coils"/>
    </source>
</evidence>
<dbReference type="SUPFAM" id="SSF52172">
    <property type="entry name" value="CheY-like"/>
    <property type="match status" value="1"/>
</dbReference>
<dbReference type="EC" id="2.7.13.3" evidence="3"/>
<sequence length="799" mass="89819">MNIKFTKRLSYKQARNTVLVAFLLGMMLSIAQVTLDYSYEKAFIDAQIRSILDITRNPAARMAYIIDHELAQELVNGLLKSPSVIGVELIDSNANVLASAKEAMFDAPYRGISDFLFGKTRYYQEPLTIDYNPNELLGYLNLEIDTYAIGSSFLQRSLTTLATGFVRSLVLSVILLFLFYSTLTKPLVSLIKALTRLNPEDEKNAVQLPYPKHHEDDEIGCLVKTTNQYLQSLHSNLTRRQEAEAQLRHYLGQLETIVDQRTGELRRTNEQLQTSNAMLERARHQAEQMAEARSAFLASMSHEIRTPLNGVLGMIGLTLDSELNHEQQQQLTIAYNSGKVLVELLNDILDLSKFESGKLLLEQIEFDLRGTVEDAVNLHSQSANEKKLALECDIAPEIPENILGDPTRIHQIISNLLSNAIKFTSKGFVQLSVQVADENDQEFIVAINIKDSGIGISKEAQEKIFQPFSQANVDITRKFGGTGLGLALCRNLSEAMGGHLKVSSEPSLGSTFTVILPLAKPEHIFRPQVNPQLQYYQILLLCHDALQQTLCNHLDYWGAPYKTLSYQQPLVPQLEQIKPHLYSCVIIDRAADANAFINANDDMSIIFATAHQDMLDKETQQILGISKQLQLPLRRNELYSTLLQVFHLSSQTTVEEISQVPTSTFEAMHILVVEDNHINQLVVKGMLEKIGHHVDVATQGKECLALCQQHHYDLVFMDCNMPVMDGYEATQKLRTIEHMKSVPVIALTANALSHDRQKCLDSGMNDYLAKPFKKDQLAYMVEKWAGQHRNSLTAEPARA</sequence>
<accession>A0A4P9VR98</accession>
<dbReference type="InterPro" id="IPR036890">
    <property type="entry name" value="HATPase_C_sf"/>
</dbReference>
<dbReference type="PANTHER" id="PTHR45339:SF1">
    <property type="entry name" value="HYBRID SIGNAL TRANSDUCTION HISTIDINE KINASE J"/>
    <property type="match status" value="1"/>
</dbReference>
<dbReference type="EMBL" id="NDXW01000001">
    <property type="protein sequence ID" value="RDH44580.1"/>
    <property type="molecule type" value="Genomic_DNA"/>
</dbReference>
<dbReference type="GO" id="GO:0000155">
    <property type="term" value="F:phosphorelay sensor kinase activity"/>
    <property type="evidence" value="ECO:0007669"/>
    <property type="project" value="InterPro"/>
</dbReference>
<dbReference type="GO" id="GO:0005524">
    <property type="term" value="F:ATP binding"/>
    <property type="evidence" value="ECO:0007669"/>
    <property type="project" value="UniProtKB-KW"/>
</dbReference>
<keyword evidence="4 13" id="KW-0597">Phosphoprotein</keyword>
<evidence type="ECO:0000256" key="5">
    <source>
        <dbReference type="ARBA" id="ARBA00022679"/>
    </source>
</evidence>
<evidence type="ECO:0000256" key="10">
    <source>
        <dbReference type="ARBA" id="ARBA00022989"/>
    </source>
</evidence>
<dbReference type="SUPFAM" id="SSF47384">
    <property type="entry name" value="Homodimeric domain of signal transducing histidine kinase"/>
    <property type="match status" value="1"/>
</dbReference>
<evidence type="ECO:0000259" key="15">
    <source>
        <dbReference type="PROSITE" id="PS50109"/>
    </source>
</evidence>
<dbReference type="InterPro" id="IPR003661">
    <property type="entry name" value="HisK_dim/P_dom"/>
</dbReference>
<keyword evidence="18" id="KW-1185">Reference proteome</keyword>
<evidence type="ECO:0000256" key="6">
    <source>
        <dbReference type="ARBA" id="ARBA00022692"/>
    </source>
</evidence>
<feature type="modified residue" description="4-aspartylphosphate" evidence="13">
    <location>
        <position position="718"/>
    </location>
</feature>
<keyword evidence="9" id="KW-0067">ATP-binding</keyword>
<evidence type="ECO:0000256" key="12">
    <source>
        <dbReference type="ARBA" id="ARBA00023136"/>
    </source>
</evidence>
<dbReference type="Pfam" id="PF02518">
    <property type="entry name" value="HATPase_c"/>
    <property type="match status" value="1"/>
</dbReference>
<keyword evidence="8" id="KW-0418">Kinase</keyword>
<dbReference type="InterPro" id="IPR003594">
    <property type="entry name" value="HATPase_dom"/>
</dbReference>
<gene>
    <name evidence="17" type="ORF">B9G39_14690</name>
</gene>
<dbReference type="FunFam" id="1.10.287.130:FF:000004">
    <property type="entry name" value="Ethylene receptor 1"/>
    <property type="match status" value="1"/>
</dbReference>
<evidence type="ECO:0000256" key="9">
    <source>
        <dbReference type="ARBA" id="ARBA00022840"/>
    </source>
</evidence>
<evidence type="ECO:0000256" key="8">
    <source>
        <dbReference type="ARBA" id="ARBA00022777"/>
    </source>
</evidence>
<dbReference type="GO" id="GO:0016020">
    <property type="term" value="C:membrane"/>
    <property type="evidence" value="ECO:0007669"/>
    <property type="project" value="UniProtKB-SubCell"/>
</dbReference>
<evidence type="ECO:0000313" key="18">
    <source>
        <dbReference type="Proteomes" id="UP000257039"/>
    </source>
</evidence>
<dbReference type="Pfam" id="PF00072">
    <property type="entry name" value="Response_reg"/>
    <property type="match status" value="1"/>
</dbReference>
<reference evidence="17 18" key="1">
    <citation type="submission" date="2017-04" db="EMBL/GenBank/DDBJ databases">
        <title>Draft genome sequence of Zooshikella ganghwensis VG4 isolated from Red Sea sediments.</title>
        <authorList>
            <person name="Rehman Z."/>
            <person name="Alam I."/>
            <person name="Kamau A."/>
            <person name="Bajic V."/>
            <person name="Leiknes T."/>
        </authorList>
    </citation>
    <scope>NUCLEOTIDE SEQUENCE [LARGE SCALE GENOMIC DNA]</scope>
    <source>
        <strain evidence="17 18">VG4</strain>
    </source>
</reference>
<dbReference type="InterPro" id="IPR036097">
    <property type="entry name" value="HisK_dim/P_sf"/>
</dbReference>
<feature type="domain" description="Histidine kinase" evidence="15">
    <location>
        <begin position="299"/>
        <end position="520"/>
    </location>
</feature>
<feature type="coiled-coil region" evidence="14">
    <location>
        <begin position="240"/>
        <end position="292"/>
    </location>
</feature>
<name>A0A4P9VR98_9GAMM</name>
<evidence type="ECO:0000313" key="17">
    <source>
        <dbReference type="EMBL" id="RDH44580.1"/>
    </source>
</evidence>
<dbReference type="PROSITE" id="PS50110">
    <property type="entry name" value="RESPONSE_REGULATORY"/>
    <property type="match status" value="1"/>
</dbReference>
<evidence type="ECO:0000256" key="11">
    <source>
        <dbReference type="ARBA" id="ARBA00023012"/>
    </source>
</evidence>
<dbReference type="RefSeq" id="WP_094787702.1">
    <property type="nucleotide sequence ID" value="NZ_JAEVHG010000008.1"/>
</dbReference>
<evidence type="ECO:0000256" key="3">
    <source>
        <dbReference type="ARBA" id="ARBA00012438"/>
    </source>
</evidence>
<dbReference type="InterPro" id="IPR004358">
    <property type="entry name" value="Sig_transdc_His_kin-like_C"/>
</dbReference>
<organism evidence="17 18">
    <name type="scientific">Zooshikella ganghwensis</name>
    <dbReference type="NCBI Taxonomy" id="202772"/>
    <lineage>
        <taxon>Bacteria</taxon>
        <taxon>Pseudomonadati</taxon>
        <taxon>Pseudomonadota</taxon>
        <taxon>Gammaproteobacteria</taxon>
        <taxon>Oceanospirillales</taxon>
        <taxon>Zooshikellaceae</taxon>
        <taxon>Zooshikella</taxon>
    </lineage>
</organism>
<dbReference type="SMART" id="SM00388">
    <property type="entry name" value="HisKA"/>
    <property type="match status" value="1"/>
</dbReference>
<dbReference type="PANTHER" id="PTHR45339">
    <property type="entry name" value="HYBRID SIGNAL TRANSDUCTION HISTIDINE KINASE J"/>
    <property type="match status" value="1"/>
</dbReference>
<dbReference type="InterPro" id="IPR001789">
    <property type="entry name" value="Sig_transdc_resp-reg_receiver"/>
</dbReference>
<dbReference type="CDD" id="cd16922">
    <property type="entry name" value="HATPase_EvgS-ArcB-TorS-like"/>
    <property type="match status" value="1"/>
</dbReference>
<dbReference type="CDD" id="cd00082">
    <property type="entry name" value="HisKA"/>
    <property type="match status" value="1"/>
</dbReference>